<dbReference type="Proteomes" id="UP001261666">
    <property type="component" value="Unassembled WGS sequence"/>
</dbReference>
<sequence>MSTVTWPDQTVSDALAAVQATSPLTYGLTNYISAPLAANAILAVGGSPAFGALPGGIAHLATIASGVFLNLASLITDTYDDLRTAARAAHDAGTPWVLDPVVVGAGIAQHDAFAAELLELRPTAIRGNASEVLALAGGASTSKGVDATASTEEVVDLAAALARRTGAVVAVSGEVDRITDGTEVVAVPGGHPWLPRVTATGCALGGLTATFLGAGTAPLQAVVAAHAVLAVAAERAAPHARGTGTFAAALLDELSLLRPASQ</sequence>
<organism evidence="1 2">
    <name type="scientific">Nocardioides zeae</name>
    <dbReference type="NCBI Taxonomy" id="1457234"/>
    <lineage>
        <taxon>Bacteria</taxon>
        <taxon>Bacillati</taxon>
        <taxon>Actinomycetota</taxon>
        <taxon>Actinomycetes</taxon>
        <taxon>Propionibacteriales</taxon>
        <taxon>Nocardioidaceae</taxon>
        <taxon>Nocardioides</taxon>
    </lineage>
</organism>
<keyword evidence="2" id="KW-1185">Reference proteome</keyword>
<dbReference type="EMBL" id="JAVIZJ010000002">
    <property type="protein sequence ID" value="MDR6209298.1"/>
    <property type="molecule type" value="Genomic_DNA"/>
</dbReference>
<protein>
    <submittedName>
        <fullName evidence="1">Hydroxyethylthiazole kinase</fullName>
        <ecNumber evidence="1">2.7.1.50</ecNumber>
    </submittedName>
</protein>
<proteinExistence type="predicted"/>
<accession>A0ACC6IEX1</accession>
<evidence type="ECO:0000313" key="2">
    <source>
        <dbReference type="Proteomes" id="UP001261666"/>
    </source>
</evidence>
<reference evidence="1" key="1">
    <citation type="submission" date="2023-08" db="EMBL/GenBank/DDBJ databases">
        <title>Functional and genomic diversity of the sorghum phyllosphere microbiome.</title>
        <authorList>
            <person name="Shade A."/>
        </authorList>
    </citation>
    <scope>NUCLEOTIDE SEQUENCE</scope>
    <source>
        <strain evidence="1">SORGH_AS_0885</strain>
    </source>
</reference>
<dbReference type="EC" id="2.7.1.50" evidence="1"/>
<keyword evidence="1" id="KW-0418">Kinase</keyword>
<comment type="caution">
    <text evidence="1">The sequence shown here is derived from an EMBL/GenBank/DDBJ whole genome shotgun (WGS) entry which is preliminary data.</text>
</comment>
<name>A0ACC6IEX1_9ACTN</name>
<evidence type="ECO:0000313" key="1">
    <source>
        <dbReference type="EMBL" id="MDR6209298.1"/>
    </source>
</evidence>
<keyword evidence="1" id="KW-0808">Transferase</keyword>
<gene>
    <name evidence="1" type="ORF">QE364_000990</name>
</gene>